<protein>
    <submittedName>
        <fullName evidence="6">Amino acid adenylation domain-containing protein</fullName>
    </submittedName>
</protein>
<dbReference type="InterPro" id="IPR036736">
    <property type="entry name" value="ACP-like_sf"/>
</dbReference>
<keyword evidence="3" id="KW-0597">Phosphoprotein</keyword>
<dbReference type="Pfam" id="PF00668">
    <property type="entry name" value="Condensation"/>
    <property type="match status" value="3"/>
</dbReference>
<dbReference type="Gene3D" id="3.30.300.30">
    <property type="match status" value="2"/>
</dbReference>
<dbReference type="PANTHER" id="PTHR45527:SF1">
    <property type="entry name" value="FATTY ACID SYNTHASE"/>
    <property type="match status" value="1"/>
</dbReference>
<evidence type="ECO:0000256" key="1">
    <source>
        <dbReference type="ARBA" id="ARBA00001957"/>
    </source>
</evidence>
<dbReference type="Gene3D" id="3.30.559.30">
    <property type="entry name" value="Nonribosomal peptide synthetase, condensation domain"/>
    <property type="match status" value="3"/>
</dbReference>
<dbReference type="InterPro" id="IPR000873">
    <property type="entry name" value="AMP-dep_synth/lig_dom"/>
</dbReference>
<dbReference type="EMBL" id="JAADZU010000104">
    <property type="protein sequence ID" value="NDK92188.1"/>
    <property type="molecule type" value="Genomic_DNA"/>
</dbReference>
<feature type="domain" description="Carrier" evidence="5">
    <location>
        <begin position="992"/>
        <end position="1067"/>
    </location>
</feature>
<gene>
    <name evidence="6" type="ORF">GYA93_21860</name>
</gene>
<evidence type="ECO:0000256" key="3">
    <source>
        <dbReference type="ARBA" id="ARBA00022553"/>
    </source>
</evidence>
<dbReference type="SUPFAM" id="SSF56801">
    <property type="entry name" value="Acetyl-CoA synthetase-like"/>
    <property type="match status" value="2"/>
</dbReference>
<dbReference type="InterPro" id="IPR042099">
    <property type="entry name" value="ANL_N_sf"/>
</dbReference>
<dbReference type="FunFam" id="3.30.300.30:FF:000015">
    <property type="entry name" value="Nonribosomal peptide synthase SidD"/>
    <property type="match status" value="1"/>
</dbReference>
<evidence type="ECO:0000259" key="5">
    <source>
        <dbReference type="PROSITE" id="PS50075"/>
    </source>
</evidence>
<dbReference type="PROSITE" id="PS50075">
    <property type="entry name" value="CARRIER"/>
    <property type="match status" value="2"/>
</dbReference>
<feature type="region of interest" description="Disordered" evidence="4">
    <location>
        <begin position="1062"/>
        <end position="1083"/>
    </location>
</feature>
<dbReference type="SMART" id="SM00823">
    <property type="entry name" value="PKS_PP"/>
    <property type="match status" value="2"/>
</dbReference>
<sequence>MAQAQAAEVRERRLLPLTAAQRGLWFAETLSPDYSVNIAQYVDIRHEPGGLDIDLLVQCCYDVGKLVESPYIRLVEVDGVPMQYVDVDYDQRVDVVDLRDADDPVATAQDWMRREYRRPVDLLNDQLIVTTMLLVGEDRTFWYGRAHHIIVDGYAALGIVRRTVDRYNALRRGDEPTEKAPAGMAEIVEYEDAYRTSARRVSDREHWLERVADLPEGVTLARHKVKAPLSFDNIVAGHELDATLQTRIDELAREANSSIAVVLTAAFGAFLARMSDADDIVMSLPVTGRATARIRTAGGMVSNALPVRLRRVREQTGRELVAAAQLELMGALRHQRYRSDDIRRDAGFDASSVTFGPTINMVFFDDEVAIDGTTMEYRILTSGILEDLLINLYQASPGAPVVVDLHGNPHLYSSTQMHDHLERFLIFVERFVADLDVRVDDVDVLRPVEHTALADLETGGPGPVFAPDADLLDGFTGQVRDHPDRIAIIEGERHWTYGEFDLLRRVLATWIARNGVVAGDRVAVVLPRGIDQVAAIYATLTLGAAYVPVDPDQPAARRRSVLDTAAPRLVVDAAFLETVFGEDPRFDAVDPQEVDAPDRFRRYPSGHAAYVLFTSGSTGVPKGVEVSHEAVLNRLAWVQEHFPFTADDAFLYKTPTTFDVSVPELFWPLQVGARMVIARPGGHRDPDHLRQLIESESITAVHFVPSMLEVFVDAVEESTALVPPTLRRIITSGEALSPALAQRVLDRADITLINLYGPTEAAVDVTEYVVERDVPIIPIGRPVPGTELRVLDANLRRVPVGVPGELYLSGVQLAHGYLGAPARTAERFVADPFATGRRMYRTGDLARWDADGRLDYLGRTDFQVKIRGQRVEPGEIEAVLLGDPCIDHAVVVVRADGPSPAVIGYVKCAGAPSDSATPHTDSPGTDFPHTDVPHTEALVDRLLRACRKQLPSHMVPASIVVLEKFPTTVTGKLDRTALPAPAARSHTSVYQAPRTAAEVAVVRLLEDLLGVGRISLSDNIFALGADSLTAARLVARARSGPGLAITLADVFDSATVADLASTATPRGADEHPPLTPMPRPERIPLSHPQTRLWLINRMDPSSGVYNMPGALRLGPAVDTAAVRAALRDVLDRHEALRTIFPEGSGEPHQLITPTAQVDLDADQVFAVTDVAPDALAATIGDAAAAGFDLVADHPTRVRLLRVVDAAGTVTDHVLVVVLHHIVGDGASLAPLIADLSTAYAARSAGHAPQWRPLPVQYADYALWHRDLLGDITDEQSLLRRQLTFWQDELDGLPAFVSLPTDRPRPATGSGRGAHLDVDLDLETSSAIRALASVQGVTTFAVFQSALAAVMSRFVGSGEVPIGTAVSGRDDPRLADLVGMFVNTVILRTTVDPADTVGGLLRRAHRVRARALGNADVPFEQVVTALGVRTSRSHAPLFGVELVMQGDHLGRLLGGRPTGARPAGDRGPADAVIDARVPAAKYDLSVHVADPRGSAAATPISIEFTYASDLFEEATIARFADGLIAVLRGMAQADVDAVGVADLLRCSADELAPIREWSHGAATDMPATTLPDLIAAAVAAAGDRPALIAGDRVVDYAEFGSRVNGLARDLIAAGIGPDDTVAVAIDRSAELLVAIHAVVAAGGAYLPVAVDTPVERAQYMVRTGGVRHLLVAAGHTPGFADALGPAVAVTPVDTAIPIETVTARGAAPVTDADRHAPLRTDDAAYTLFTSGSTGRPKGVTVSHAAIGNRLRWMQDAHRLTADDVVLQKTPVTFDVSLWELFWPLMTGSTLVIAEPNRHGDPSYLRQVINRHRVSVVHFVPSMLSAFLDALDTVEFASMESVRLMFTSGEALPARVAAAVLRGLPTTRLHNLYGPTEAAVDVTAHEVVAGETVVPIGRPVANTTTHVLGPRLEPVPQGVPGELYLGGVQLARGYAAQGGLTAERFVADPFGSDGARLYRTGDLVRWNSAGELEYLGRNDFQVKLRGRRLELGEIEAALVAVPGVVHAAATVVDLSAGQSLVAYYAPDTTPPATVARTLAEHLPDFMVPTIWMPLPAIPLNAAGKVDRKALPEPVITVAETVAPSTDTEQIVARVYAEVLGADHVSVTESFFDLGGNSLSATKLAARLSAELEYDITVAAIFAAPSVRELCDHAARLHRHRRRRLEPADHDGVAPLSTVQRGMWLINHADPDSPAYNVAMALHLSGALDRDAISAAVEDVIARHHALRTHYPMVDGDPIQTVLDTATALERIERRMDEQGHGDPAAAIAAFTGRGFDVTASPPVRVLLLATGSDEHVLVAVVHHIAADGISMGPLARDLMSAYASRVGGVPPNWSDMPVDYLDFTLWQQEILAGTDDDGNSEAQRQLAYWTQRLAGTPARLELPTDRPRPRTPSFTGGAVDFDLDPDLVAGLEVVARGHNATLFMVMQAAFALLLSRLTTQRDIVIGTPHAGRGEAELDDVVGMFVNTLALRTQIRDDEKFAEMLHRVREDDLADMACADIAFDTIADAVLTSRPTSHNPIYQVMFAFQNFTFPTVTLDGLTVTPLSEELTAAKVDLQLTLYPPQPAPRAVQDEIPQEEPAMKAQMIYAADLFRRETVELYTRRYLRVLEDIAENPQVLVGDISVTTAEEDAAAGEGSDDIAALPLPQLVDLAAQVAPESGAVGRDAVPVTFTAIAAMTTAMAAVLPDRDSALTTALMSLIPTLAADGPAALGEVLEAIRSTATEVVAGGNRTQVREGTTQT</sequence>
<dbReference type="GO" id="GO:0008610">
    <property type="term" value="P:lipid biosynthetic process"/>
    <property type="evidence" value="ECO:0007669"/>
    <property type="project" value="UniProtKB-ARBA"/>
</dbReference>
<dbReference type="InterPro" id="IPR045851">
    <property type="entry name" value="AMP-bd_C_sf"/>
</dbReference>
<accession>A0A7K3LV69</accession>
<evidence type="ECO:0000256" key="4">
    <source>
        <dbReference type="SAM" id="MobiDB-lite"/>
    </source>
</evidence>
<proteinExistence type="predicted"/>
<dbReference type="SUPFAM" id="SSF47336">
    <property type="entry name" value="ACP-like"/>
    <property type="match status" value="2"/>
</dbReference>
<dbReference type="InterPro" id="IPR001242">
    <property type="entry name" value="Condensation_dom"/>
</dbReference>
<dbReference type="Pfam" id="PF13193">
    <property type="entry name" value="AMP-binding_C"/>
    <property type="match status" value="1"/>
</dbReference>
<organism evidence="6 7">
    <name type="scientific">Gordonia desulfuricans</name>
    <dbReference type="NCBI Taxonomy" id="89051"/>
    <lineage>
        <taxon>Bacteria</taxon>
        <taxon>Bacillati</taxon>
        <taxon>Actinomycetota</taxon>
        <taxon>Actinomycetes</taxon>
        <taxon>Mycobacteriales</taxon>
        <taxon>Gordoniaceae</taxon>
        <taxon>Gordonia</taxon>
    </lineage>
</organism>
<dbReference type="GO" id="GO:0009366">
    <property type="term" value="C:enterobactin synthetase complex"/>
    <property type="evidence" value="ECO:0007669"/>
    <property type="project" value="TreeGrafter"/>
</dbReference>
<dbReference type="GO" id="GO:0031177">
    <property type="term" value="F:phosphopantetheine binding"/>
    <property type="evidence" value="ECO:0007669"/>
    <property type="project" value="InterPro"/>
</dbReference>
<comment type="cofactor">
    <cofactor evidence="1">
        <name>pantetheine 4'-phosphate</name>
        <dbReference type="ChEBI" id="CHEBI:47942"/>
    </cofactor>
</comment>
<dbReference type="PANTHER" id="PTHR45527">
    <property type="entry name" value="NONRIBOSOMAL PEPTIDE SYNTHETASE"/>
    <property type="match status" value="1"/>
</dbReference>
<name>A0A7K3LV69_9ACTN</name>
<dbReference type="InterPro" id="IPR009081">
    <property type="entry name" value="PP-bd_ACP"/>
</dbReference>
<dbReference type="Gene3D" id="1.10.1200.10">
    <property type="entry name" value="ACP-like"/>
    <property type="match status" value="2"/>
</dbReference>
<dbReference type="InterPro" id="IPR025110">
    <property type="entry name" value="AMP-bd_C"/>
</dbReference>
<feature type="domain" description="Carrier" evidence="5">
    <location>
        <begin position="2080"/>
        <end position="2155"/>
    </location>
</feature>
<dbReference type="FunFam" id="2.30.38.10:FF:000001">
    <property type="entry name" value="Non-ribosomal peptide synthetase PvdI"/>
    <property type="match status" value="2"/>
</dbReference>
<dbReference type="FunFam" id="3.40.50.980:FF:000002">
    <property type="entry name" value="Enterobactin synthetase component F"/>
    <property type="match status" value="1"/>
</dbReference>
<dbReference type="InterPro" id="IPR010071">
    <property type="entry name" value="AA_adenyl_dom"/>
</dbReference>
<dbReference type="CDD" id="cd19540">
    <property type="entry name" value="LCL_NRPS-like"/>
    <property type="match status" value="1"/>
</dbReference>
<dbReference type="GO" id="GO:0043041">
    <property type="term" value="P:amino acid activation for nonribosomal peptide biosynthetic process"/>
    <property type="evidence" value="ECO:0007669"/>
    <property type="project" value="TreeGrafter"/>
</dbReference>
<dbReference type="InterPro" id="IPR020806">
    <property type="entry name" value="PKS_PP-bd"/>
</dbReference>
<keyword evidence="7" id="KW-1185">Reference proteome</keyword>
<dbReference type="GO" id="GO:0005829">
    <property type="term" value="C:cytosol"/>
    <property type="evidence" value="ECO:0007669"/>
    <property type="project" value="TreeGrafter"/>
</dbReference>
<dbReference type="PROSITE" id="PS00012">
    <property type="entry name" value="PHOSPHOPANTETHEINE"/>
    <property type="match status" value="2"/>
</dbReference>
<evidence type="ECO:0000256" key="2">
    <source>
        <dbReference type="ARBA" id="ARBA00022450"/>
    </source>
</evidence>
<dbReference type="InterPro" id="IPR023213">
    <property type="entry name" value="CAT-like_dom_sf"/>
</dbReference>
<dbReference type="UniPathway" id="UPA00011"/>
<dbReference type="Gene3D" id="3.40.50.980">
    <property type="match status" value="2"/>
</dbReference>
<dbReference type="Gene3D" id="3.40.50.12780">
    <property type="entry name" value="N-terminal domain of ligase-like"/>
    <property type="match status" value="1"/>
</dbReference>
<comment type="caution">
    <text evidence="6">The sequence shown here is derived from an EMBL/GenBank/DDBJ whole genome shotgun (WGS) entry which is preliminary data.</text>
</comment>
<dbReference type="InterPro" id="IPR006162">
    <property type="entry name" value="Ppantetheine_attach_site"/>
</dbReference>
<evidence type="ECO:0000313" key="6">
    <source>
        <dbReference type="EMBL" id="NDK92188.1"/>
    </source>
</evidence>
<dbReference type="GO" id="GO:0047527">
    <property type="term" value="F:2,3-dihydroxybenzoate-serine ligase activity"/>
    <property type="evidence" value="ECO:0007669"/>
    <property type="project" value="TreeGrafter"/>
</dbReference>
<dbReference type="GO" id="GO:0009239">
    <property type="term" value="P:enterobactin biosynthetic process"/>
    <property type="evidence" value="ECO:0007669"/>
    <property type="project" value="TreeGrafter"/>
</dbReference>
<dbReference type="FunFam" id="3.40.50.12780:FF:000012">
    <property type="entry name" value="Non-ribosomal peptide synthetase"/>
    <property type="match status" value="2"/>
</dbReference>
<reference evidence="6 7" key="1">
    <citation type="submission" date="2020-01" db="EMBL/GenBank/DDBJ databases">
        <title>Investigation of new actinobacteria for the biodesulphurisation of diesel fuel.</title>
        <authorList>
            <person name="Athi Narayanan S.M."/>
        </authorList>
    </citation>
    <scope>NUCLEOTIDE SEQUENCE [LARGE SCALE GENOMIC DNA]</scope>
    <source>
        <strain evidence="6 7">213E</strain>
    </source>
</reference>
<dbReference type="SUPFAM" id="SSF52777">
    <property type="entry name" value="CoA-dependent acyltransferases"/>
    <property type="match status" value="6"/>
</dbReference>
<dbReference type="Proteomes" id="UP000466307">
    <property type="component" value="Unassembled WGS sequence"/>
</dbReference>
<evidence type="ECO:0000313" key="7">
    <source>
        <dbReference type="Proteomes" id="UP000466307"/>
    </source>
</evidence>
<dbReference type="Gene3D" id="3.30.559.10">
    <property type="entry name" value="Chloramphenicol acetyltransferase-like domain"/>
    <property type="match status" value="3"/>
</dbReference>
<dbReference type="Pfam" id="PF00501">
    <property type="entry name" value="AMP-binding"/>
    <property type="match status" value="2"/>
</dbReference>
<keyword evidence="2" id="KW-0596">Phosphopantetheine</keyword>
<dbReference type="PROSITE" id="PS00455">
    <property type="entry name" value="AMP_BINDING"/>
    <property type="match status" value="1"/>
</dbReference>
<dbReference type="Pfam" id="PF00550">
    <property type="entry name" value="PP-binding"/>
    <property type="match status" value="2"/>
</dbReference>
<dbReference type="Gene3D" id="2.30.38.10">
    <property type="entry name" value="Luciferase, Domain 3"/>
    <property type="match status" value="1"/>
</dbReference>
<dbReference type="InterPro" id="IPR020845">
    <property type="entry name" value="AMP-binding_CS"/>
</dbReference>
<dbReference type="NCBIfam" id="TIGR01733">
    <property type="entry name" value="AA-adenyl-dom"/>
    <property type="match status" value="2"/>
</dbReference>